<feature type="domain" description="SEA" evidence="12">
    <location>
        <begin position="149"/>
        <end position="257"/>
    </location>
</feature>
<evidence type="ECO:0000256" key="5">
    <source>
        <dbReference type="ARBA" id="ARBA00022729"/>
    </source>
</evidence>
<dbReference type="GO" id="GO:0007166">
    <property type="term" value="P:cell surface receptor signaling pathway"/>
    <property type="evidence" value="ECO:0007669"/>
    <property type="project" value="InterPro"/>
</dbReference>
<dbReference type="Pfam" id="PF01825">
    <property type="entry name" value="GPS"/>
    <property type="match status" value="2"/>
</dbReference>
<feature type="domain" description="GAIN-B" evidence="13">
    <location>
        <begin position="1684"/>
        <end position="1845"/>
    </location>
</feature>
<feature type="domain" description="G-protein coupled receptors family 2 profile 2" evidence="14">
    <location>
        <begin position="586"/>
        <end position="831"/>
    </location>
</feature>
<dbReference type="InterPro" id="IPR000082">
    <property type="entry name" value="SEA_dom"/>
</dbReference>
<dbReference type="FunFam" id="1.20.1070.10:FF:000058">
    <property type="entry name" value="Adhesion G protein-coupled receptor F5"/>
    <property type="match status" value="2"/>
</dbReference>
<evidence type="ECO:0000256" key="4">
    <source>
        <dbReference type="ARBA" id="ARBA00022692"/>
    </source>
</evidence>
<evidence type="ECO:0000259" key="13">
    <source>
        <dbReference type="PROSITE" id="PS50221"/>
    </source>
</evidence>
<dbReference type="SMART" id="SM00303">
    <property type="entry name" value="GPS"/>
    <property type="match status" value="2"/>
</dbReference>
<dbReference type="PANTHER" id="PTHR45813">
    <property type="entry name" value="IG-LIKE DOMAIN-CONTAINING PROTEIN"/>
    <property type="match status" value="1"/>
</dbReference>
<feature type="transmembrane region" description="Helical" evidence="10">
    <location>
        <begin position="1971"/>
        <end position="1993"/>
    </location>
</feature>
<feature type="transmembrane region" description="Helical" evidence="10">
    <location>
        <begin position="624"/>
        <end position="644"/>
    </location>
</feature>
<dbReference type="InterPro" id="IPR017981">
    <property type="entry name" value="GPCR_2-like_7TM"/>
</dbReference>
<dbReference type="PROSITE" id="PS50835">
    <property type="entry name" value="IG_LIKE"/>
    <property type="match status" value="2"/>
</dbReference>
<feature type="domain" description="SEA" evidence="12">
    <location>
        <begin position="908"/>
        <end position="1015"/>
    </location>
</feature>
<dbReference type="EMBL" id="KB320679">
    <property type="protein sequence ID" value="ELW65642.1"/>
    <property type="molecule type" value="Genomic_DNA"/>
</dbReference>
<evidence type="ECO:0000256" key="8">
    <source>
        <dbReference type="ARBA" id="ARBA00023157"/>
    </source>
</evidence>
<dbReference type="SUPFAM" id="SSF82671">
    <property type="entry name" value="SEA domain"/>
    <property type="match status" value="1"/>
</dbReference>
<protein>
    <submittedName>
        <fullName evidence="16">Putative G-protein coupled receptor 116</fullName>
    </submittedName>
</protein>
<feature type="domain" description="G-protein coupled receptors family 2 profile 2" evidence="14">
    <location>
        <begin position="1854"/>
        <end position="2100"/>
    </location>
</feature>
<dbReference type="PANTHER" id="PTHR45813:SF4">
    <property type="entry name" value="ADHESION G PROTEIN-COUPLED RECEPTOR F5"/>
    <property type="match status" value="1"/>
</dbReference>
<dbReference type="Gene3D" id="1.25.40.610">
    <property type="match status" value="1"/>
</dbReference>
<dbReference type="InterPro" id="IPR036364">
    <property type="entry name" value="SEA_dom_sf"/>
</dbReference>
<dbReference type="STRING" id="246437.L9KWV5"/>
<gene>
    <name evidence="16" type="ORF">TREES_T100007643</name>
</gene>
<feature type="signal peptide" evidence="11">
    <location>
        <begin position="1"/>
        <end position="17"/>
    </location>
</feature>
<dbReference type="SMART" id="SM00408">
    <property type="entry name" value="IGc2"/>
    <property type="match status" value="2"/>
</dbReference>
<evidence type="ECO:0000313" key="16">
    <source>
        <dbReference type="EMBL" id="ELW65642.1"/>
    </source>
</evidence>
<dbReference type="GO" id="GO:0004930">
    <property type="term" value="F:G protein-coupled receptor activity"/>
    <property type="evidence" value="ECO:0007669"/>
    <property type="project" value="InterPro"/>
</dbReference>
<dbReference type="InterPro" id="IPR057244">
    <property type="entry name" value="GAIN_B"/>
</dbReference>
<dbReference type="Pfam" id="PF00002">
    <property type="entry name" value="7tm_2"/>
    <property type="match status" value="2"/>
</dbReference>
<dbReference type="GO" id="GO:0045444">
    <property type="term" value="P:fat cell differentiation"/>
    <property type="evidence" value="ECO:0007669"/>
    <property type="project" value="TreeGrafter"/>
</dbReference>
<evidence type="ECO:0000256" key="2">
    <source>
        <dbReference type="ARBA" id="ARBA00007343"/>
    </source>
</evidence>
<evidence type="ECO:0000313" key="17">
    <source>
        <dbReference type="Proteomes" id="UP000011518"/>
    </source>
</evidence>
<feature type="domain" description="GAIN-B" evidence="13">
    <location>
        <begin position="436"/>
        <end position="580"/>
    </location>
</feature>
<evidence type="ECO:0000256" key="10">
    <source>
        <dbReference type="SAM" id="Phobius"/>
    </source>
</evidence>
<feature type="domain" description="Ig-like" evidence="15">
    <location>
        <begin position="1016"/>
        <end position="1094"/>
    </location>
</feature>
<dbReference type="SUPFAM" id="SSF48726">
    <property type="entry name" value="Immunoglobulin"/>
    <property type="match status" value="2"/>
</dbReference>
<comment type="subcellular location">
    <subcellularLocation>
        <location evidence="1">Cell membrane</location>
        <topology evidence="1">Multi-pass membrane protein</topology>
    </subcellularLocation>
</comment>
<dbReference type="InterPro" id="IPR000832">
    <property type="entry name" value="GPCR_2_secretin-like"/>
</dbReference>
<keyword evidence="17" id="KW-1185">Reference proteome</keyword>
<evidence type="ECO:0000256" key="6">
    <source>
        <dbReference type="ARBA" id="ARBA00022989"/>
    </source>
</evidence>
<proteinExistence type="inferred from homology"/>
<dbReference type="GO" id="GO:0007189">
    <property type="term" value="P:adenylate cyclase-activating G protein-coupled receptor signaling pathway"/>
    <property type="evidence" value="ECO:0007669"/>
    <property type="project" value="TreeGrafter"/>
</dbReference>
<keyword evidence="8" id="KW-1015">Disulfide bond</keyword>
<dbReference type="Gene3D" id="1.20.1070.10">
    <property type="entry name" value="Rhodopsin 7-helix transmembrane proteins"/>
    <property type="match status" value="2"/>
</dbReference>
<feature type="transmembrane region" description="Helical" evidence="10">
    <location>
        <begin position="659"/>
        <end position="685"/>
    </location>
</feature>
<feature type="chain" id="PRO_5004000235" evidence="11">
    <location>
        <begin position="18"/>
        <end position="2109"/>
    </location>
</feature>
<keyword evidence="7 10" id="KW-0472">Membrane</keyword>
<evidence type="ECO:0000256" key="1">
    <source>
        <dbReference type="ARBA" id="ARBA00004651"/>
    </source>
</evidence>
<feature type="transmembrane region" description="Helical" evidence="10">
    <location>
        <begin position="1896"/>
        <end position="1916"/>
    </location>
</feature>
<evidence type="ECO:0000259" key="12">
    <source>
        <dbReference type="PROSITE" id="PS50024"/>
    </source>
</evidence>
<dbReference type="Gene3D" id="2.60.220.50">
    <property type="match status" value="2"/>
</dbReference>
<dbReference type="GO" id="GO:0019216">
    <property type="term" value="P:regulation of lipid metabolic process"/>
    <property type="evidence" value="ECO:0007669"/>
    <property type="project" value="TreeGrafter"/>
</dbReference>
<feature type="transmembrane region" description="Helical" evidence="10">
    <location>
        <begin position="1936"/>
        <end position="1959"/>
    </location>
</feature>
<keyword evidence="16" id="KW-0675">Receptor</keyword>
<accession>L9KWV5</accession>
<dbReference type="PROSITE" id="PS50024">
    <property type="entry name" value="SEA"/>
    <property type="match status" value="2"/>
</dbReference>
<feature type="transmembrane region" description="Helical" evidence="10">
    <location>
        <begin position="2013"/>
        <end position="2036"/>
    </location>
</feature>
<dbReference type="PROSITE" id="PS50221">
    <property type="entry name" value="GAIN_B"/>
    <property type="match status" value="2"/>
</dbReference>
<dbReference type="Proteomes" id="UP000011518">
    <property type="component" value="Unassembled WGS sequence"/>
</dbReference>
<name>L9KWV5_TUPCH</name>
<feature type="transmembrane region" description="Helical" evidence="10">
    <location>
        <begin position="792"/>
        <end position="813"/>
    </location>
</feature>
<dbReference type="InterPro" id="IPR008078">
    <property type="entry name" value="GPCR_2_Ig-hepta-like_rcpt"/>
</dbReference>
<dbReference type="InterPro" id="IPR000203">
    <property type="entry name" value="GPS"/>
</dbReference>
<keyword evidence="4 10" id="KW-0812">Transmembrane</keyword>
<dbReference type="InParanoid" id="L9KWV5"/>
<dbReference type="InterPro" id="IPR051587">
    <property type="entry name" value="Adhesion_GPCR"/>
</dbReference>
<dbReference type="GO" id="GO:0031410">
    <property type="term" value="C:cytoplasmic vesicle"/>
    <property type="evidence" value="ECO:0007669"/>
    <property type="project" value="TreeGrafter"/>
</dbReference>
<dbReference type="InterPro" id="IPR046338">
    <property type="entry name" value="GAIN_dom_sf"/>
</dbReference>
<feature type="transmembrane region" description="Helical" evidence="10">
    <location>
        <begin position="2056"/>
        <end position="2081"/>
    </location>
</feature>
<dbReference type="Pfam" id="PF01390">
    <property type="entry name" value="SEA"/>
    <property type="match status" value="2"/>
</dbReference>
<reference evidence="17" key="2">
    <citation type="journal article" date="2013" name="Nat. Commun.">
        <title>Genome of the Chinese tree shrew.</title>
        <authorList>
            <person name="Fan Y."/>
            <person name="Huang Z.Y."/>
            <person name="Cao C.C."/>
            <person name="Chen C.S."/>
            <person name="Chen Y.X."/>
            <person name="Fan D.D."/>
            <person name="He J."/>
            <person name="Hou H.L."/>
            <person name="Hu L."/>
            <person name="Hu X.T."/>
            <person name="Jiang X.T."/>
            <person name="Lai R."/>
            <person name="Lang Y.S."/>
            <person name="Liang B."/>
            <person name="Liao S.G."/>
            <person name="Mu D."/>
            <person name="Ma Y.Y."/>
            <person name="Niu Y.Y."/>
            <person name="Sun X.Q."/>
            <person name="Xia J.Q."/>
            <person name="Xiao J."/>
            <person name="Xiong Z.Q."/>
            <person name="Xu L."/>
            <person name="Yang L."/>
            <person name="Zhang Y."/>
            <person name="Zhao W."/>
            <person name="Zhao X.D."/>
            <person name="Zheng Y.T."/>
            <person name="Zhou J.M."/>
            <person name="Zhu Y.B."/>
            <person name="Zhang G.J."/>
            <person name="Wang J."/>
            <person name="Yao Y.G."/>
        </authorList>
    </citation>
    <scope>NUCLEOTIDE SEQUENCE [LARGE SCALE GENOMIC DNA]</scope>
</reference>
<keyword evidence="3" id="KW-1003">Cell membrane</keyword>
<dbReference type="InterPro" id="IPR003599">
    <property type="entry name" value="Ig_sub"/>
</dbReference>
<dbReference type="InterPro" id="IPR003598">
    <property type="entry name" value="Ig_sub2"/>
</dbReference>
<dbReference type="GO" id="GO:0006112">
    <property type="term" value="P:energy reserve metabolic process"/>
    <property type="evidence" value="ECO:0007669"/>
    <property type="project" value="TreeGrafter"/>
</dbReference>
<evidence type="ECO:0000256" key="11">
    <source>
        <dbReference type="SAM" id="SignalP"/>
    </source>
</evidence>
<dbReference type="FunCoup" id="L9KWV5">
    <property type="interactions" value="55"/>
</dbReference>
<feature type="transmembrane region" description="Helical" evidence="10">
    <location>
        <begin position="745"/>
        <end position="771"/>
    </location>
</feature>
<evidence type="ECO:0000256" key="7">
    <source>
        <dbReference type="ARBA" id="ARBA00023136"/>
    </source>
</evidence>
<organism evidence="16 17">
    <name type="scientific">Tupaia chinensis</name>
    <name type="common">Chinese tree shrew</name>
    <name type="synonym">Tupaia belangeri chinensis</name>
    <dbReference type="NCBI Taxonomy" id="246437"/>
    <lineage>
        <taxon>Eukaryota</taxon>
        <taxon>Metazoa</taxon>
        <taxon>Chordata</taxon>
        <taxon>Craniata</taxon>
        <taxon>Vertebrata</taxon>
        <taxon>Euteleostomi</taxon>
        <taxon>Mammalia</taxon>
        <taxon>Eutheria</taxon>
        <taxon>Euarchontoglires</taxon>
        <taxon>Scandentia</taxon>
        <taxon>Tupaiidae</taxon>
        <taxon>Tupaia</taxon>
    </lineage>
</organism>
<evidence type="ECO:0000256" key="3">
    <source>
        <dbReference type="ARBA" id="ARBA00022475"/>
    </source>
</evidence>
<dbReference type="InterPro" id="IPR036179">
    <property type="entry name" value="Ig-like_dom_sf"/>
</dbReference>
<feature type="domain" description="Ig-like" evidence="15">
    <location>
        <begin position="1252"/>
        <end position="1343"/>
    </location>
</feature>
<evidence type="ECO:0000259" key="14">
    <source>
        <dbReference type="PROSITE" id="PS50261"/>
    </source>
</evidence>
<sequence length="2109" mass="233918">MRVGVLWLISLFTVTEGHTGFLEQRDVYIKTKKEITMNKEKHPGPVQEYELLLQVGYRDSKEKRDLKNFLKLLKPPSLWLHGPMKIIRAKATTYCGSLHGGLRCACEEDYNWFPPSCLDPRNCYLHMAGSLSSCDCHLNNLSESVSFCERTKVWGTFKINETFKKDLLNSSSAVYSKYTTEIEIQLKEAYKGIQGFESVQVTQFRDGSIIAGYEVIGSSSASELLSAIEQVTEKAKAALHKLFPLEDSSFRVFGKAQCNSIVFGFGSKDDEYILPCSSGYTGNITARCLSSGWQVLKETCVLLQLEELKKNFSVIAGNATEAAMSSLVRNLSVIIQQSPSTTAGNLASVVSILGNVSSLSLSSQFRVSNSTMTDVINIADHILNSASITNWTVLLQEEKHASSRFLETLENISSLVPPTALPLNFSHKFINWKGIPVTKSQRKEGYNYQIEMFPENSSIPIRGDLLIGSGQFQRSLPETIISMASMTLGNILPITKNGSAKVNGPVISTVIQNYSINEIFLAFSKIESNLTQPHCVFWDFSHLQWNNEGCHLVNETLDTVMCRCTHLTSFSILMSPFVPPVIIPIVKWITYVGLGISIGSLTLCLIIEALFWKQIKKNQTSHTRHVCIVNIALSLLIADIWFIVGATVDNTTSPSGVCIAAVFFTHLFYLSLFFWMLVLGILLAYRIILVFHHIAMPLMMALGFCLGYGCPFIISVITIAVTQPSNNYKRKDACWLNWSEGSKPLLAFVVPALTVVAMNLAVVLLVLMKLWRPTVGERLNREDKVTVIRMGKSLLILSPLLGLTWSFGIGTMVDSQNLAWHVIFALLNAFQQNSSDLSAKPKFPKPFSMLKNKVATSSPAAEEFTVDIEISFENASFLEPVKAYLNNLTFPIQGNNTDRVTDILSIAVTTDVILRMSVRLNVGFQEDLRNTSSALYRSYKTDLETAFWKGYSILPGFKWVTVTGFRPGSVVVTYEVKTTTPSSGLMRKANEQVMQNLNQTYKMDYNSFQAVASNETKFSVIPEIIFEGDTVSLVCENEVMFTNVSWHHVERHSDIQNGSRFFIYTSMLNNMTSVSHLTIYNITQADAGEYVCKLILDIFEYESRKKIDVTPIRILANEEMKVMCDNSPASLNCCSEDNGNWSKIEWKQEGKISIPGNPETDLDSGCSKYTLKADGTQCPSGSSGTTVVYTCEFISTHGARGSKDIEVTFTSVGDNSSHKREAHEFLRHVMEMSTVQSTTGNSLGTSKAQEQPANLTITSDPISVSEGQNFSIKCMSDVSNYDEVYWNTSAGIKIHKKFYTTRKYPDGAESILTVKTSTREWNGTYYCIFRYKDSYSVVTKDVTVYPLPLESDIMVDPLEASTSCRGSHLFKCCIEEDGNYKVTFQVDSLSFPAAKEIHGKQVCYKFNFMANFISLCQKTVDVFCRFTNAANNSVRSPSMKLDLVLGENITCHDPIIGVGESGKVTKRLCQFSNIPSSPGSPIGGIITYKCVGSRWMVNRNDCISAPINSLLRMAKALIQSPCQDEKLPTYLKNLSVSTGKVANEISSSPGSLGAIINILDLLSSVPTEVNSEMMMALIQSPCQDEKLPTYLKNLSVSTGKVANEISSSPGSLGAIINILDLLSSVPTEVNSEMMMHMLSTINIILGKPILNTWKVLQQQQTNQSSQLLHAVERFSQALKSGDSTPLSISQKNVQMRSMAIKSGHPKSYLQSFVFSDSDLWGNVVIDECQLENLQPDSSIVTVAFPTLKAILGEDVQKKSLTNSLVMTTTVSHSLTMPFRISMTFKNNNPSGGRLQCVFWNFSLANHTGGWDSSGCYVKDVDGDSVSCVCDHLTSFSILMSPDSPDPSSLLEKLLDIISYIGLGFSILSLAACLVVETVVWKSVTKNRTSYMRHICIVNIAASLLVADIWFIVIAAIQDFRYPLNKTACVAATFFIHFFYLSVFFWMLTLGLMLFYRLVFILHDTSKSIQKAIAFSLGYGCPLAISVITVGATQPQEVYTRKNACWLNWEDTKALLAFVIPALIIVMVNMTITVVVITKILRPSIGDKPSKQEKNSLFQICKSIGVLTPLLGLTWGFGLATVFQKSNAVFHIIFTLLNAFQTTGCWDDGK</sequence>
<keyword evidence="5 11" id="KW-0732">Signal</keyword>
<keyword evidence="6 10" id="KW-1133">Transmembrane helix</keyword>
<dbReference type="InterPro" id="IPR007110">
    <property type="entry name" value="Ig-like_dom"/>
</dbReference>
<dbReference type="GO" id="GO:0005886">
    <property type="term" value="C:plasma membrane"/>
    <property type="evidence" value="ECO:0007669"/>
    <property type="project" value="UniProtKB-SubCell"/>
</dbReference>
<dbReference type="InterPro" id="IPR013783">
    <property type="entry name" value="Ig-like_fold"/>
</dbReference>
<evidence type="ECO:0000259" key="15">
    <source>
        <dbReference type="PROSITE" id="PS50835"/>
    </source>
</evidence>
<feature type="transmembrane region" description="Helical" evidence="10">
    <location>
        <begin position="1856"/>
        <end position="1875"/>
    </location>
</feature>
<dbReference type="PRINTS" id="PR01695">
    <property type="entry name" value="IGHEPTARCPTR"/>
</dbReference>
<dbReference type="SMART" id="SM00409">
    <property type="entry name" value="IG"/>
    <property type="match status" value="2"/>
</dbReference>
<feature type="transmembrane region" description="Helical" evidence="10">
    <location>
        <begin position="588"/>
        <end position="612"/>
    </location>
</feature>
<dbReference type="PRINTS" id="PR00249">
    <property type="entry name" value="GPCRSECRETIN"/>
</dbReference>
<comment type="similarity">
    <text evidence="2">Belongs to the G-protein coupled receptor 2 family. Adhesion G-protein coupled receptor (ADGR) subfamily.</text>
</comment>
<dbReference type="eggNOG" id="KOG4193">
    <property type="taxonomic scope" value="Eukaryota"/>
</dbReference>
<reference evidence="17" key="1">
    <citation type="submission" date="2012-07" db="EMBL/GenBank/DDBJ databases">
        <title>Genome of the Chinese tree shrew, a rising model animal genetically related to primates.</title>
        <authorList>
            <person name="Zhang G."/>
            <person name="Fan Y."/>
            <person name="Yao Y."/>
            <person name="Huang Z."/>
        </authorList>
    </citation>
    <scope>NUCLEOTIDE SEQUENCE [LARGE SCALE GENOMIC DNA]</scope>
</reference>
<keyword evidence="9" id="KW-0325">Glycoprotein</keyword>
<evidence type="ECO:0000256" key="9">
    <source>
        <dbReference type="ARBA" id="ARBA00023180"/>
    </source>
</evidence>
<dbReference type="PROSITE" id="PS50261">
    <property type="entry name" value="G_PROTEIN_RECEP_F2_4"/>
    <property type="match status" value="2"/>
</dbReference>
<dbReference type="Gene3D" id="2.60.40.10">
    <property type="entry name" value="Immunoglobulins"/>
    <property type="match status" value="2"/>
</dbReference>
<feature type="transmembrane region" description="Helical" evidence="10">
    <location>
        <begin position="697"/>
        <end position="721"/>
    </location>
</feature>